<gene>
    <name evidence="1" type="ORF">RFI_07690</name>
</gene>
<reference evidence="1 2" key="1">
    <citation type="journal article" date="2013" name="Curr. Biol.">
        <title>The Genome of the Foraminiferan Reticulomyxa filosa.</title>
        <authorList>
            <person name="Glockner G."/>
            <person name="Hulsmann N."/>
            <person name="Schleicher M."/>
            <person name="Noegel A.A."/>
            <person name="Eichinger L."/>
            <person name="Gallinger C."/>
            <person name="Pawlowski J."/>
            <person name="Sierra R."/>
            <person name="Euteneuer U."/>
            <person name="Pillet L."/>
            <person name="Moustafa A."/>
            <person name="Platzer M."/>
            <person name="Groth M."/>
            <person name="Szafranski K."/>
            <person name="Schliwa M."/>
        </authorList>
    </citation>
    <scope>NUCLEOTIDE SEQUENCE [LARGE SCALE GENOMIC DNA]</scope>
</reference>
<keyword evidence="2" id="KW-1185">Reference proteome</keyword>
<dbReference type="EMBL" id="ASPP01006069">
    <property type="protein sequence ID" value="ETO29430.1"/>
    <property type="molecule type" value="Genomic_DNA"/>
</dbReference>
<dbReference type="AlphaFoldDB" id="X6NT33"/>
<name>X6NT33_RETFI</name>
<evidence type="ECO:0000313" key="2">
    <source>
        <dbReference type="Proteomes" id="UP000023152"/>
    </source>
</evidence>
<evidence type="ECO:0000313" key="1">
    <source>
        <dbReference type="EMBL" id="ETO29430.1"/>
    </source>
</evidence>
<sequence>MKIRMQLIHQLNVLLIDSIPWIDVSLQSCHAKSEDVCGRNLCLLLCKFRYLLFHCITKNVWDNILQMTKEASGMEPTFQIDRYRCMDDNEPNYTMFGEAVKQLDSYKCEIFRLDVHQKAWKVVLYNEHSVDAGMRIYF</sequence>
<proteinExistence type="predicted"/>
<dbReference type="Proteomes" id="UP000023152">
    <property type="component" value="Unassembled WGS sequence"/>
</dbReference>
<protein>
    <submittedName>
        <fullName evidence="1">Uncharacterized protein</fullName>
    </submittedName>
</protein>
<accession>X6NT33</accession>
<comment type="caution">
    <text evidence="1">The sequence shown here is derived from an EMBL/GenBank/DDBJ whole genome shotgun (WGS) entry which is preliminary data.</text>
</comment>
<organism evidence="1 2">
    <name type="scientific">Reticulomyxa filosa</name>
    <dbReference type="NCBI Taxonomy" id="46433"/>
    <lineage>
        <taxon>Eukaryota</taxon>
        <taxon>Sar</taxon>
        <taxon>Rhizaria</taxon>
        <taxon>Retaria</taxon>
        <taxon>Foraminifera</taxon>
        <taxon>Monothalamids</taxon>
        <taxon>Reticulomyxidae</taxon>
        <taxon>Reticulomyxa</taxon>
    </lineage>
</organism>